<evidence type="ECO:0000313" key="3">
    <source>
        <dbReference type="Proteomes" id="UP000886595"/>
    </source>
</evidence>
<evidence type="ECO:0000313" key="2">
    <source>
        <dbReference type="EMBL" id="KAG2328010.1"/>
    </source>
</evidence>
<accession>A0A8X7WF02</accession>
<keyword evidence="3" id="KW-1185">Reference proteome</keyword>
<reference evidence="2 3" key="1">
    <citation type="submission" date="2020-02" db="EMBL/GenBank/DDBJ databases">
        <authorList>
            <person name="Ma Q."/>
            <person name="Huang Y."/>
            <person name="Song X."/>
            <person name="Pei D."/>
        </authorList>
    </citation>
    <scope>NUCLEOTIDE SEQUENCE [LARGE SCALE GENOMIC DNA]</scope>
    <source>
        <strain evidence="2">Sxm20200214</strain>
        <tissue evidence="2">Leaf</tissue>
    </source>
</reference>
<feature type="region of interest" description="Disordered" evidence="1">
    <location>
        <begin position="1"/>
        <end position="31"/>
    </location>
</feature>
<dbReference type="AlphaFoldDB" id="A0A8X7WF02"/>
<gene>
    <name evidence="2" type="ORF">Bca52824_010738</name>
</gene>
<sequence length="73" mass="7907">MGAGYLDRSTNLLRTSREPQRPPRLAAPTRSRTQLQDVFTFENASGVVLSLQEVALVFVSSTAAASSRVNCPL</sequence>
<dbReference type="Proteomes" id="UP000886595">
    <property type="component" value="Unassembled WGS sequence"/>
</dbReference>
<organism evidence="2 3">
    <name type="scientific">Brassica carinata</name>
    <name type="common">Ethiopian mustard</name>
    <name type="synonym">Abyssinian cabbage</name>
    <dbReference type="NCBI Taxonomy" id="52824"/>
    <lineage>
        <taxon>Eukaryota</taxon>
        <taxon>Viridiplantae</taxon>
        <taxon>Streptophyta</taxon>
        <taxon>Embryophyta</taxon>
        <taxon>Tracheophyta</taxon>
        <taxon>Spermatophyta</taxon>
        <taxon>Magnoliopsida</taxon>
        <taxon>eudicotyledons</taxon>
        <taxon>Gunneridae</taxon>
        <taxon>Pentapetalae</taxon>
        <taxon>rosids</taxon>
        <taxon>malvids</taxon>
        <taxon>Brassicales</taxon>
        <taxon>Brassicaceae</taxon>
        <taxon>Brassiceae</taxon>
        <taxon>Brassica</taxon>
    </lineage>
</organism>
<comment type="caution">
    <text evidence="2">The sequence shown here is derived from an EMBL/GenBank/DDBJ whole genome shotgun (WGS) entry which is preliminary data.</text>
</comment>
<dbReference type="EMBL" id="JAAMPC010000002">
    <property type="protein sequence ID" value="KAG2328010.1"/>
    <property type="molecule type" value="Genomic_DNA"/>
</dbReference>
<proteinExistence type="predicted"/>
<evidence type="ECO:0000256" key="1">
    <source>
        <dbReference type="SAM" id="MobiDB-lite"/>
    </source>
</evidence>
<name>A0A8X7WF02_BRACI</name>
<protein>
    <submittedName>
        <fullName evidence="2">Uncharacterized protein</fullName>
    </submittedName>
</protein>